<protein>
    <recommendedName>
        <fullName evidence="7">BAH domain-containing protein</fullName>
    </recommendedName>
</protein>
<dbReference type="InterPro" id="IPR043151">
    <property type="entry name" value="BAH_sf"/>
</dbReference>
<keyword evidence="1" id="KW-0694">RNA-binding</keyword>
<evidence type="ECO:0000259" key="4">
    <source>
        <dbReference type="PROSITE" id="PS51038"/>
    </source>
</evidence>
<evidence type="ECO:0000256" key="2">
    <source>
        <dbReference type="SAM" id="MobiDB-lite"/>
    </source>
</evidence>
<sequence>MSHLGNRDNPDFPFHWGEKGELLEDKYVQFYKSFTYYDEEYFLYDSVYLYETCQDTPYIGKILEIWEQQSHERKVKILWFFRPNEIVNYLGDQVPMEREIFLASGNGLGLYNVNPPEAIAGKCRVICTSKDQRNQQPSTQELENAEFIFFRTFDVANFTISDVMPDKICGVNVKYLLNQKKDQKAFLTKSKTSTSVAEDRPQKKPRLTDKSTDPSINLLTSKTVTGSRELRIECGEESDVALKKLELGKRAKYDELQLRKDPNPVRKGTVTDHTSDASRSQFLDRSKWFQHSWKEQLEAANQGGRVVLLNNLDPSITSLEIEDIMYRVFQQQCRVKVIQQATFQNHNYGQAYVIFKTKDKAEQVVKAINGGCLMLSQGRPLISSIGMLKIPAKASALVGHLPTYRGRFQVQRVEMICAVSTSHGSQPNTMEYNLALEWLLLQDKYLLTQKLLHESQLKERRYFRNHLKSK</sequence>
<evidence type="ECO:0008006" key="7">
    <source>
        <dbReference type="Google" id="ProtNLM"/>
    </source>
</evidence>
<dbReference type="InterPro" id="IPR000504">
    <property type="entry name" value="RRM_dom"/>
</dbReference>
<dbReference type="InterPro" id="IPR001025">
    <property type="entry name" value="BAH_dom"/>
</dbReference>
<organism evidence="5 6">
    <name type="scientific">Ensete ventricosum</name>
    <name type="common">Abyssinian banana</name>
    <name type="synonym">Musa ensete</name>
    <dbReference type="NCBI Taxonomy" id="4639"/>
    <lineage>
        <taxon>Eukaryota</taxon>
        <taxon>Viridiplantae</taxon>
        <taxon>Streptophyta</taxon>
        <taxon>Embryophyta</taxon>
        <taxon>Tracheophyta</taxon>
        <taxon>Spermatophyta</taxon>
        <taxon>Magnoliopsida</taxon>
        <taxon>Liliopsida</taxon>
        <taxon>Zingiberales</taxon>
        <taxon>Musaceae</taxon>
        <taxon>Ensete</taxon>
    </lineage>
</organism>
<proteinExistence type="predicted"/>
<dbReference type="Proteomes" id="UP001222027">
    <property type="component" value="Unassembled WGS sequence"/>
</dbReference>
<dbReference type="PROSITE" id="PS50102">
    <property type="entry name" value="RRM"/>
    <property type="match status" value="1"/>
</dbReference>
<dbReference type="Pfam" id="PF01426">
    <property type="entry name" value="BAH"/>
    <property type="match status" value="1"/>
</dbReference>
<dbReference type="Pfam" id="PF00076">
    <property type="entry name" value="RRM_1"/>
    <property type="match status" value="1"/>
</dbReference>
<dbReference type="AlphaFoldDB" id="A0AAV8PFX9"/>
<dbReference type="FunFam" id="2.30.30.490:FF:000017">
    <property type="entry name" value="Bromo-adjacent homology (BAH) domain-containing protein"/>
    <property type="match status" value="1"/>
</dbReference>
<gene>
    <name evidence="5" type="ORF">OPV22_024073</name>
</gene>
<dbReference type="PROSITE" id="PS51038">
    <property type="entry name" value="BAH"/>
    <property type="match status" value="1"/>
</dbReference>
<dbReference type="SUPFAM" id="SSF54928">
    <property type="entry name" value="RNA-binding domain, RBD"/>
    <property type="match status" value="1"/>
</dbReference>
<dbReference type="Gene3D" id="3.30.70.330">
    <property type="match status" value="1"/>
</dbReference>
<dbReference type="InterPro" id="IPR035979">
    <property type="entry name" value="RBD_domain_sf"/>
</dbReference>
<feature type="domain" description="RRM" evidence="3">
    <location>
        <begin position="305"/>
        <end position="381"/>
    </location>
</feature>
<dbReference type="GO" id="GO:0003723">
    <property type="term" value="F:RNA binding"/>
    <property type="evidence" value="ECO:0007669"/>
    <property type="project" value="UniProtKB-UniRule"/>
</dbReference>
<dbReference type="InterPro" id="IPR012677">
    <property type="entry name" value="Nucleotide-bd_a/b_plait_sf"/>
</dbReference>
<feature type="compositionally biased region" description="Basic and acidic residues" evidence="2">
    <location>
        <begin position="197"/>
        <end position="212"/>
    </location>
</feature>
<dbReference type="CDD" id="cd00590">
    <property type="entry name" value="RRM_SF"/>
    <property type="match status" value="1"/>
</dbReference>
<accession>A0AAV8PFX9</accession>
<evidence type="ECO:0000313" key="5">
    <source>
        <dbReference type="EMBL" id="KAJ8480346.1"/>
    </source>
</evidence>
<feature type="region of interest" description="Disordered" evidence="2">
    <location>
        <begin position="188"/>
        <end position="216"/>
    </location>
</feature>
<evidence type="ECO:0000259" key="3">
    <source>
        <dbReference type="PROSITE" id="PS50102"/>
    </source>
</evidence>
<reference evidence="5 6" key="1">
    <citation type="submission" date="2022-12" db="EMBL/GenBank/DDBJ databases">
        <title>Chromosome-scale assembly of the Ensete ventricosum genome.</title>
        <authorList>
            <person name="Dussert Y."/>
            <person name="Stocks J."/>
            <person name="Wendawek A."/>
            <person name="Woldeyes F."/>
            <person name="Nichols R.A."/>
            <person name="Borrell J.S."/>
        </authorList>
    </citation>
    <scope>NUCLEOTIDE SEQUENCE [LARGE SCALE GENOMIC DNA]</scope>
    <source>
        <strain evidence="6">cv. Maze</strain>
        <tissue evidence="5">Seeds</tissue>
    </source>
</reference>
<evidence type="ECO:0000313" key="6">
    <source>
        <dbReference type="Proteomes" id="UP001222027"/>
    </source>
</evidence>
<feature type="domain" description="BAH" evidence="4">
    <location>
        <begin position="39"/>
        <end position="164"/>
    </location>
</feature>
<dbReference type="Gene3D" id="2.30.30.490">
    <property type="match status" value="1"/>
</dbReference>
<evidence type="ECO:0000256" key="1">
    <source>
        <dbReference type="PROSITE-ProRule" id="PRU00176"/>
    </source>
</evidence>
<dbReference type="PANTHER" id="PTHR47073">
    <property type="entry name" value="PROTEIN ANTI-SILENCING 1"/>
    <property type="match status" value="1"/>
</dbReference>
<keyword evidence="6" id="KW-1185">Reference proteome</keyword>
<name>A0AAV8PFX9_ENSVE</name>
<dbReference type="GO" id="GO:0003682">
    <property type="term" value="F:chromatin binding"/>
    <property type="evidence" value="ECO:0007669"/>
    <property type="project" value="InterPro"/>
</dbReference>
<dbReference type="PANTHER" id="PTHR47073:SF2">
    <property type="entry name" value="PROTEIN ANTI-SILENCING 1"/>
    <property type="match status" value="1"/>
</dbReference>
<comment type="caution">
    <text evidence="5">The sequence shown here is derived from an EMBL/GenBank/DDBJ whole genome shotgun (WGS) entry which is preliminary data.</text>
</comment>
<dbReference type="EMBL" id="JAQQAF010000006">
    <property type="protein sequence ID" value="KAJ8480346.1"/>
    <property type="molecule type" value="Genomic_DNA"/>
</dbReference>